<dbReference type="Proteomes" id="UP001178461">
    <property type="component" value="Chromosome 5"/>
</dbReference>
<name>A0AA35KD92_9SAUR</name>
<proteinExistence type="predicted"/>
<protein>
    <submittedName>
        <fullName evidence="1">Uncharacterized protein</fullName>
    </submittedName>
</protein>
<keyword evidence="2" id="KW-1185">Reference proteome</keyword>
<accession>A0AA35KD92</accession>
<dbReference type="EMBL" id="OX395130">
    <property type="protein sequence ID" value="CAI5775093.1"/>
    <property type="molecule type" value="Genomic_DNA"/>
</dbReference>
<reference evidence="1" key="1">
    <citation type="submission" date="2022-12" db="EMBL/GenBank/DDBJ databases">
        <authorList>
            <person name="Alioto T."/>
            <person name="Alioto T."/>
            <person name="Gomez Garrido J."/>
        </authorList>
    </citation>
    <scope>NUCLEOTIDE SEQUENCE</scope>
</reference>
<organism evidence="1 2">
    <name type="scientific">Podarcis lilfordi</name>
    <name type="common">Lilford's wall lizard</name>
    <dbReference type="NCBI Taxonomy" id="74358"/>
    <lineage>
        <taxon>Eukaryota</taxon>
        <taxon>Metazoa</taxon>
        <taxon>Chordata</taxon>
        <taxon>Craniata</taxon>
        <taxon>Vertebrata</taxon>
        <taxon>Euteleostomi</taxon>
        <taxon>Lepidosauria</taxon>
        <taxon>Squamata</taxon>
        <taxon>Bifurcata</taxon>
        <taxon>Unidentata</taxon>
        <taxon>Episquamata</taxon>
        <taxon>Laterata</taxon>
        <taxon>Lacertibaenia</taxon>
        <taxon>Lacertidae</taxon>
        <taxon>Podarcis</taxon>
    </lineage>
</organism>
<gene>
    <name evidence="1" type="ORF">PODLI_1B024227</name>
</gene>
<sequence>MQGISVVCSLKGESAVPQSPICWLMDHHGFGSLAIHKPLLEGKGFLKNSSLPLHFAQVRITRLASTSASAQLLKLCMHSAPIPKPHKASALVAAQWPPVA</sequence>
<dbReference type="AlphaFoldDB" id="A0AA35KD92"/>
<evidence type="ECO:0000313" key="2">
    <source>
        <dbReference type="Proteomes" id="UP001178461"/>
    </source>
</evidence>
<evidence type="ECO:0000313" key="1">
    <source>
        <dbReference type="EMBL" id="CAI5775093.1"/>
    </source>
</evidence>